<dbReference type="GO" id="GO:0000139">
    <property type="term" value="C:Golgi membrane"/>
    <property type="evidence" value="ECO:0007669"/>
    <property type="project" value="UniProtKB-SubCell"/>
</dbReference>
<gene>
    <name evidence="8" type="ORF">Taro_045216</name>
</gene>
<dbReference type="Proteomes" id="UP000652761">
    <property type="component" value="Unassembled WGS sequence"/>
</dbReference>
<evidence type="ECO:0000313" key="8">
    <source>
        <dbReference type="EMBL" id="MQM12301.1"/>
    </source>
</evidence>
<comment type="pathway">
    <text evidence="2">Glycan metabolism.</text>
</comment>
<sequence>MSLFGKILFIIFCSPAETTAAEQGRITCDFTQVRTDICELHGDVRINGSSSSVVLVTPAPTATRDANTSWTIKPYARKWETNTMAYITQFSVTTAAAAAVPEADQGGGVPHCAVNHAVPAVVFSTGGLQGNFFHDMADVLVPLFLTTHHYRGEVQLLITQYRPSWVEKYQAMLRRLSHYDLINLDDDSRVHCFPGATVGLRSHKELGIDPAMEPLGYSMADFRAFLRSCYGLKREFPMGRDPTRKPRLLFLSRRGSRSLLNERRVFRAARNVGFKVIVAPPEASRNMSQFARTVNSCDVMAGVHGAGLTNMVFLPTNATLLQIVPFGELKYPCRFPYGDPAIGMGMRYLEYEVRKEESSLIRQYPKDHPVLTDPLSIHKQGFPAVWSIFIDKQNVTVDVGRFRSTLVEAISPFR</sequence>
<accession>A0A843X2B6</accession>
<evidence type="ECO:0000256" key="1">
    <source>
        <dbReference type="ARBA" id="ARBA00004323"/>
    </source>
</evidence>
<proteinExistence type="predicted"/>
<organism evidence="8 9">
    <name type="scientific">Colocasia esculenta</name>
    <name type="common">Wild taro</name>
    <name type="synonym">Arum esculentum</name>
    <dbReference type="NCBI Taxonomy" id="4460"/>
    <lineage>
        <taxon>Eukaryota</taxon>
        <taxon>Viridiplantae</taxon>
        <taxon>Streptophyta</taxon>
        <taxon>Embryophyta</taxon>
        <taxon>Tracheophyta</taxon>
        <taxon>Spermatophyta</taxon>
        <taxon>Magnoliopsida</taxon>
        <taxon>Liliopsida</taxon>
        <taxon>Araceae</taxon>
        <taxon>Aroideae</taxon>
        <taxon>Colocasieae</taxon>
        <taxon>Colocasia</taxon>
    </lineage>
</organism>
<keyword evidence="6" id="KW-0732">Signal</keyword>
<keyword evidence="5" id="KW-0325">Glycoprotein</keyword>
<keyword evidence="4" id="KW-0808">Transferase</keyword>
<dbReference type="PANTHER" id="PTHR20961:SF5">
    <property type="entry name" value="GLYCOSYLTRANSFERASE-RELATED"/>
    <property type="match status" value="1"/>
</dbReference>
<dbReference type="AlphaFoldDB" id="A0A843X2B6"/>
<feature type="chain" id="PRO_5032808576" description="Glycosyltransferase 61 catalytic domain-containing protein" evidence="6">
    <location>
        <begin position="21"/>
        <end position="414"/>
    </location>
</feature>
<dbReference type="InterPro" id="IPR049625">
    <property type="entry name" value="Glyco_transf_61_cat"/>
</dbReference>
<feature type="domain" description="Glycosyltransferase 61 catalytic" evidence="7">
    <location>
        <begin position="132"/>
        <end position="320"/>
    </location>
</feature>
<evidence type="ECO:0000256" key="3">
    <source>
        <dbReference type="ARBA" id="ARBA00022676"/>
    </source>
</evidence>
<protein>
    <recommendedName>
        <fullName evidence="7">Glycosyltransferase 61 catalytic domain-containing protein</fullName>
    </recommendedName>
</protein>
<dbReference type="PANTHER" id="PTHR20961">
    <property type="entry name" value="GLYCOSYLTRANSFERASE"/>
    <property type="match status" value="1"/>
</dbReference>
<dbReference type="EMBL" id="NMUH01005266">
    <property type="protein sequence ID" value="MQM12301.1"/>
    <property type="molecule type" value="Genomic_DNA"/>
</dbReference>
<evidence type="ECO:0000259" key="7">
    <source>
        <dbReference type="Pfam" id="PF04577"/>
    </source>
</evidence>
<keyword evidence="9" id="KW-1185">Reference proteome</keyword>
<evidence type="ECO:0000256" key="2">
    <source>
        <dbReference type="ARBA" id="ARBA00004881"/>
    </source>
</evidence>
<keyword evidence="3" id="KW-0328">Glycosyltransferase</keyword>
<dbReference type="InterPro" id="IPR007657">
    <property type="entry name" value="Glycosyltransferase_61"/>
</dbReference>
<dbReference type="OrthoDB" id="529273at2759"/>
<comment type="caution">
    <text evidence="8">The sequence shown here is derived from an EMBL/GenBank/DDBJ whole genome shotgun (WGS) entry which is preliminary data.</text>
</comment>
<name>A0A843X2B6_COLES</name>
<feature type="signal peptide" evidence="6">
    <location>
        <begin position="1"/>
        <end position="20"/>
    </location>
</feature>
<dbReference type="Pfam" id="PF04577">
    <property type="entry name" value="Glyco_transf_61"/>
    <property type="match status" value="1"/>
</dbReference>
<comment type="subcellular location">
    <subcellularLocation>
        <location evidence="1">Golgi apparatus membrane</location>
        <topology evidence="1">Single-pass type II membrane protein</topology>
    </subcellularLocation>
</comment>
<evidence type="ECO:0000313" key="9">
    <source>
        <dbReference type="Proteomes" id="UP000652761"/>
    </source>
</evidence>
<reference evidence="8" key="1">
    <citation type="submission" date="2017-07" db="EMBL/GenBank/DDBJ databases">
        <title>Taro Niue Genome Assembly and Annotation.</title>
        <authorList>
            <person name="Atibalentja N."/>
            <person name="Keating K."/>
            <person name="Fields C.J."/>
        </authorList>
    </citation>
    <scope>NUCLEOTIDE SEQUENCE</scope>
    <source>
        <strain evidence="8">Niue_2</strain>
        <tissue evidence="8">Leaf</tissue>
    </source>
</reference>
<evidence type="ECO:0000256" key="5">
    <source>
        <dbReference type="ARBA" id="ARBA00023180"/>
    </source>
</evidence>
<evidence type="ECO:0000256" key="4">
    <source>
        <dbReference type="ARBA" id="ARBA00022679"/>
    </source>
</evidence>
<dbReference type="GO" id="GO:0016763">
    <property type="term" value="F:pentosyltransferase activity"/>
    <property type="evidence" value="ECO:0007669"/>
    <property type="project" value="UniProtKB-ARBA"/>
</dbReference>
<evidence type="ECO:0000256" key="6">
    <source>
        <dbReference type="SAM" id="SignalP"/>
    </source>
</evidence>